<dbReference type="Gene3D" id="1.10.150.210">
    <property type="entry name" value="Phosphoserine phosphatase, domain 2"/>
    <property type="match status" value="1"/>
</dbReference>
<keyword evidence="8" id="KW-0378">Hydrolase</keyword>
<dbReference type="EMBL" id="CVRI01000059">
    <property type="protein sequence ID" value="CRL03242.1"/>
    <property type="molecule type" value="Genomic_DNA"/>
</dbReference>
<dbReference type="NCBIfam" id="TIGR00338">
    <property type="entry name" value="serB"/>
    <property type="match status" value="1"/>
</dbReference>
<evidence type="ECO:0000256" key="11">
    <source>
        <dbReference type="ARBA" id="ARBA00031693"/>
    </source>
</evidence>
<dbReference type="GO" id="GO:0036424">
    <property type="term" value="F:L-phosphoserine phosphatase activity"/>
    <property type="evidence" value="ECO:0007669"/>
    <property type="project" value="InterPro"/>
</dbReference>
<evidence type="ECO:0000256" key="3">
    <source>
        <dbReference type="ARBA" id="ARBA00009184"/>
    </source>
</evidence>
<evidence type="ECO:0000256" key="4">
    <source>
        <dbReference type="ARBA" id="ARBA00012640"/>
    </source>
</evidence>
<keyword evidence="6" id="KW-0028">Amino-acid biosynthesis</keyword>
<reference evidence="14 15" key="1">
    <citation type="submission" date="2015-04" db="EMBL/GenBank/DDBJ databases">
        <authorList>
            <person name="Syromyatnikov M.Y."/>
            <person name="Popov V.N."/>
        </authorList>
    </citation>
    <scope>NUCLEOTIDE SEQUENCE [LARGE SCALE GENOMIC DNA]</scope>
</reference>
<dbReference type="SUPFAM" id="SSF56784">
    <property type="entry name" value="HAD-like"/>
    <property type="match status" value="1"/>
</dbReference>
<dbReference type="InterPro" id="IPR023214">
    <property type="entry name" value="HAD_sf"/>
</dbReference>
<evidence type="ECO:0000256" key="1">
    <source>
        <dbReference type="ARBA" id="ARBA00001946"/>
    </source>
</evidence>
<evidence type="ECO:0000256" key="9">
    <source>
        <dbReference type="ARBA" id="ARBA00022842"/>
    </source>
</evidence>
<accession>A0A1J1IU67</accession>
<sequence>MSRLNKSLFGLVAISASTSATSVGNSSVMPQLPLLVSHSASSSATTISNKTADRTKRVAEAKEIIRAADIVCFDVDSTVIQEEGIDELAEYCGKGQEVANLTREAMGGTMTFQEALRRRLDIIKPSQKQIRDFLRTTPSTLSPGINEFIQHLKNENKKVYFISGGFHSLIDPVAQELGIPLTNLFANKLWFDYKGNYGGFDVNQPTSRSGGKGEAITQIRNFNSSQLQANTQSKIVMIGDGATDLESSPPADYFIGYGGNVVRESVRERAQYFVTDFMQLM</sequence>
<dbReference type="OrthoDB" id="27226at2759"/>
<keyword evidence="7" id="KW-0479">Metal-binding</keyword>
<feature type="active site" description="Proton donor" evidence="12">
    <location>
        <position position="76"/>
    </location>
</feature>
<evidence type="ECO:0000313" key="15">
    <source>
        <dbReference type="Proteomes" id="UP000183832"/>
    </source>
</evidence>
<evidence type="ECO:0000256" key="8">
    <source>
        <dbReference type="ARBA" id="ARBA00022801"/>
    </source>
</evidence>
<dbReference type="InterPro" id="IPR050582">
    <property type="entry name" value="HAD-like_SerB"/>
</dbReference>
<keyword evidence="10" id="KW-0718">Serine biosynthesis</keyword>
<protein>
    <recommendedName>
        <fullName evidence="5">Phosphoserine phosphatase</fullName>
        <ecNumber evidence="4">3.1.3.3</ecNumber>
    </recommendedName>
    <alternativeName>
        <fullName evidence="11">O-phosphoserine phosphohydrolase</fullName>
    </alternativeName>
</protein>
<dbReference type="Gene3D" id="3.40.50.1000">
    <property type="entry name" value="HAD superfamily/HAD-like"/>
    <property type="match status" value="1"/>
</dbReference>
<evidence type="ECO:0000256" key="12">
    <source>
        <dbReference type="PIRSR" id="PIRSR604469-1"/>
    </source>
</evidence>
<dbReference type="InterPro" id="IPR004469">
    <property type="entry name" value="PSP"/>
</dbReference>
<dbReference type="NCBIfam" id="TIGR01488">
    <property type="entry name" value="HAD-SF-IB"/>
    <property type="match status" value="1"/>
</dbReference>
<gene>
    <name evidence="14" type="ORF">CLUMA_CG016237</name>
</gene>
<dbReference type="FunFam" id="1.10.150.210:FF:000002">
    <property type="entry name" value="Phosphoserine phosphatase"/>
    <property type="match status" value="1"/>
</dbReference>
<comment type="cofactor">
    <cofactor evidence="1">
        <name>Mg(2+)</name>
        <dbReference type="ChEBI" id="CHEBI:18420"/>
    </cofactor>
</comment>
<feature type="chain" id="PRO_5012294841" description="Phosphoserine phosphatase" evidence="13">
    <location>
        <begin position="21"/>
        <end position="281"/>
    </location>
</feature>
<dbReference type="AlphaFoldDB" id="A0A1J1IU67"/>
<evidence type="ECO:0000256" key="6">
    <source>
        <dbReference type="ARBA" id="ARBA00022605"/>
    </source>
</evidence>
<dbReference type="GO" id="GO:0006564">
    <property type="term" value="P:L-serine biosynthetic process"/>
    <property type="evidence" value="ECO:0007669"/>
    <property type="project" value="UniProtKB-KW"/>
</dbReference>
<dbReference type="Pfam" id="PF00702">
    <property type="entry name" value="Hydrolase"/>
    <property type="match status" value="1"/>
</dbReference>
<keyword evidence="13" id="KW-0732">Signal</keyword>
<dbReference type="UniPathway" id="UPA00135">
    <property type="reaction ID" value="UER00198"/>
</dbReference>
<evidence type="ECO:0000256" key="13">
    <source>
        <dbReference type="SAM" id="SignalP"/>
    </source>
</evidence>
<feature type="active site" description="Nucleophile" evidence="12">
    <location>
        <position position="74"/>
    </location>
</feature>
<dbReference type="InterPro" id="IPR036412">
    <property type="entry name" value="HAD-like_sf"/>
</dbReference>
<dbReference type="Proteomes" id="UP000183832">
    <property type="component" value="Unassembled WGS sequence"/>
</dbReference>
<evidence type="ECO:0000256" key="5">
    <source>
        <dbReference type="ARBA" id="ARBA00015196"/>
    </source>
</evidence>
<evidence type="ECO:0000256" key="7">
    <source>
        <dbReference type="ARBA" id="ARBA00022723"/>
    </source>
</evidence>
<dbReference type="GO" id="GO:0005737">
    <property type="term" value="C:cytoplasm"/>
    <property type="evidence" value="ECO:0007669"/>
    <property type="project" value="TreeGrafter"/>
</dbReference>
<feature type="signal peptide" evidence="13">
    <location>
        <begin position="1"/>
        <end position="20"/>
    </location>
</feature>
<dbReference type="EC" id="3.1.3.3" evidence="4"/>
<organism evidence="14 15">
    <name type="scientific">Clunio marinus</name>
    <dbReference type="NCBI Taxonomy" id="568069"/>
    <lineage>
        <taxon>Eukaryota</taxon>
        <taxon>Metazoa</taxon>
        <taxon>Ecdysozoa</taxon>
        <taxon>Arthropoda</taxon>
        <taxon>Hexapoda</taxon>
        <taxon>Insecta</taxon>
        <taxon>Pterygota</taxon>
        <taxon>Neoptera</taxon>
        <taxon>Endopterygota</taxon>
        <taxon>Diptera</taxon>
        <taxon>Nematocera</taxon>
        <taxon>Chironomoidea</taxon>
        <taxon>Chironomidae</taxon>
        <taxon>Clunio</taxon>
    </lineage>
</organism>
<proteinExistence type="inferred from homology"/>
<dbReference type="STRING" id="568069.A0A1J1IU67"/>
<dbReference type="PANTHER" id="PTHR43344:SF2">
    <property type="entry name" value="PHOSPHOSERINE PHOSPHATASE"/>
    <property type="match status" value="1"/>
</dbReference>
<dbReference type="PANTHER" id="PTHR43344">
    <property type="entry name" value="PHOSPHOSERINE PHOSPHATASE"/>
    <property type="match status" value="1"/>
</dbReference>
<dbReference type="CDD" id="cd04309">
    <property type="entry name" value="HAD_PSP_eu"/>
    <property type="match status" value="1"/>
</dbReference>
<evidence type="ECO:0000256" key="10">
    <source>
        <dbReference type="ARBA" id="ARBA00023299"/>
    </source>
</evidence>
<keyword evidence="15" id="KW-1185">Reference proteome</keyword>
<comment type="similarity">
    <text evidence="3">Belongs to the HAD-like hydrolase superfamily. SerB family.</text>
</comment>
<comment type="pathway">
    <text evidence="2">Amino-acid biosynthesis; L-serine biosynthesis; L-serine from 3-phospho-D-glycerate: step 3/3.</text>
</comment>
<name>A0A1J1IU67_9DIPT</name>
<keyword evidence="9" id="KW-0460">Magnesium</keyword>
<dbReference type="GO" id="GO:0000287">
    <property type="term" value="F:magnesium ion binding"/>
    <property type="evidence" value="ECO:0007669"/>
    <property type="project" value="TreeGrafter"/>
</dbReference>
<evidence type="ECO:0000313" key="14">
    <source>
        <dbReference type="EMBL" id="CRL03242.1"/>
    </source>
</evidence>
<evidence type="ECO:0000256" key="2">
    <source>
        <dbReference type="ARBA" id="ARBA00005135"/>
    </source>
</evidence>